<dbReference type="PROSITE" id="PS52040">
    <property type="entry name" value="TOPO_IIA"/>
    <property type="match status" value="1"/>
</dbReference>
<feature type="domain" description="Topo IIA-type catalytic" evidence="7">
    <location>
        <begin position="30"/>
        <end position="508"/>
    </location>
</feature>
<dbReference type="GO" id="GO:0009330">
    <property type="term" value="C:DNA topoisomerase type II (double strand cut, ATP-hydrolyzing) complex"/>
    <property type="evidence" value="ECO:0007669"/>
    <property type="project" value="TreeGrafter"/>
</dbReference>
<dbReference type="PANTHER" id="PTHR43493">
    <property type="entry name" value="DNA GYRASE/TOPOISOMERASE SUBUNIT A"/>
    <property type="match status" value="1"/>
</dbReference>
<feature type="active site" description="O-(5'-phospho-DNA)-tyrosine intermediate" evidence="5">
    <location>
        <position position="117"/>
    </location>
</feature>
<evidence type="ECO:0000256" key="5">
    <source>
        <dbReference type="PROSITE-ProRule" id="PRU01384"/>
    </source>
</evidence>
<dbReference type="SMART" id="SM00434">
    <property type="entry name" value="TOP4c"/>
    <property type="match status" value="1"/>
</dbReference>
<dbReference type="InterPro" id="IPR013757">
    <property type="entry name" value="Topo_IIA_A_a_sf"/>
</dbReference>
<evidence type="ECO:0000256" key="4">
    <source>
        <dbReference type="ARBA" id="ARBA00023235"/>
    </source>
</evidence>
<keyword evidence="2 5" id="KW-0799">Topoisomerase</keyword>
<reference evidence="8" key="1">
    <citation type="journal article" date="2021" name="Proc. Natl. Acad. Sci. U.S.A.">
        <title>A Catalog of Tens of Thousands of Viruses from Human Metagenomes Reveals Hidden Associations with Chronic Diseases.</title>
        <authorList>
            <person name="Tisza M.J."/>
            <person name="Buck C.B."/>
        </authorList>
    </citation>
    <scope>NUCLEOTIDE SEQUENCE</scope>
    <source>
        <strain evidence="8">CtkfK18</strain>
    </source>
</reference>
<keyword evidence="4 5" id="KW-0413">Isomerase</keyword>
<dbReference type="Pfam" id="PF00521">
    <property type="entry name" value="DNA_topoisoIV"/>
    <property type="match status" value="1"/>
</dbReference>
<dbReference type="InterPro" id="IPR013760">
    <property type="entry name" value="Topo_IIA-like_dom_sf"/>
</dbReference>
<proteinExistence type="inferred from homology"/>
<comment type="catalytic activity">
    <reaction evidence="5">
        <text>ATP-dependent breakage, passage and rejoining of double-stranded DNA.</text>
        <dbReference type="EC" id="5.6.2.2"/>
    </reaction>
</comment>
<keyword evidence="3 5" id="KW-0238">DNA-binding</keyword>
<dbReference type="GO" id="GO:0006265">
    <property type="term" value="P:DNA topological change"/>
    <property type="evidence" value="ECO:0007669"/>
    <property type="project" value="UniProtKB-UniRule"/>
</dbReference>
<evidence type="ECO:0000313" key="8">
    <source>
        <dbReference type="EMBL" id="DAG05790.1"/>
    </source>
</evidence>
<protein>
    <submittedName>
        <fullName evidence="8">DNA topoisomerase 2 alpha</fullName>
    </submittedName>
</protein>
<comment type="similarity">
    <text evidence="1">Belongs to the type II topoisomerase GyrA/ParC subunit family.</text>
</comment>
<dbReference type="GO" id="GO:0005524">
    <property type="term" value="F:ATP binding"/>
    <property type="evidence" value="ECO:0007669"/>
    <property type="project" value="InterPro"/>
</dbReference>
<accession>A0A8S5VGH9</accession>
<evidence type="ECO:0000256" key="2">
    <source>
        <dbReference type="ARBA" id="ARBA00023029"/>
    </source>
</evidence>
<evidence type="ECO:0000259" key="7">
    <source>
        <dbReference type="PROSITE" id="PS52040"/>
    </source>
</evidence>
<evidence type="ECO:0000256" key="6">
    <source>
        <dbReference type="SAM" id="Coils"/>
    </source>
</evidence>
<organism evidence="8">
    <name type="scientific">Myoviridae sp. ctkfK18</name>
    <dbReference type="NCBI Taxonomy" id="2825165"/>
    <lineage>
        <taxon>Viruses</taxon>
        <taxon>Duplodnaviria</taxon>
        <taxon>Heunggongvirae</taxon>
        <taxon>Uroviricota</taxon>
        <taxon>Caudoviricetes</taxon>
    </lineage>
</organism>
<dbReference type="Gene3D" id="3.30.1360.40">
    <property type="match status" value="1"/>
</dbReference>
<dbReference type="PANTHER" id="PTHR43493:SF5">
    <property type="entry name" value="DNA GYRASE SUBUNIT A, CHLOROPLASTIC_MITOCHONDRIAL"/>
    <property type="match status" value="1"/>
</dbReference>
<dbReference type="GO" id="GO:0003918">
    <property type="term" value="F:DNA topoisomerase type II (double strand cut, ATP-hydrolyzing) activity"/>
    <property type="evidence" value="ECO:0007669"/>
    <property type="project" value="UniProtKB-EC"/>
</dbReference>
<feature type="coiled-coil region" evidence="6">
    <location>
        <begin position="432"/>
        <end position="466"/>
    </location>
</feature>
<dbReference type="InterPro" id="IPR050220">
    <property type="entry name" value="Type_II_DNA_Topoisomerases"/>
</dbReference>
<evidence type="ECO:0000256" key="3">
    <source>
        <dbReference type="ARBA" id="ARBA00023125"/>
    </source>
</evidence>
<dbReference type="Gene3D" id="1.10.268.10">
    <property type="entry name" value="Topoisomerase, domain 3"/>
    <property type="match status" value="1"/>
</dbReference>
<dbReference type="EMBL" id="BK016265">
    <property type="protein sequence ID" value="DAG05790.1"/>
    <property type="molecule type" value="Genomic_DNA"/>
</dbReference>
<dbReference type="Gene3D" id="3.90.199.10">
    <property type="entry name" value="Topoisomerase II, domain 5"/>
    <property type="match status" value="1"/>
</dbReference>
<keyword evidence="6" id="KW-0175">Coiled coil</keyword>
<evidence type="ECO:0000256" key="1">
    <source>
        <dbReference type="ARBA" id="ARBA00008263"/>
    </source>
</evidence>
<dbReference type="GO" id="GO:0003677">
    <property type="term" value="F:DNA binding"/>
    <property type="evidence" value="ECO:0007669"/>
    <property type="project" value="UniProtKB-UniRule"/>
</dbReference>
<name>A0A8S5VGH9_9CAUD</name>
<dbReference type="SUPFAM" id="SSF56719">
    <property type="entry name" value="Type II DNA topoisomerase"/>
    <property type="match status" value="1"/>
</dbReference>
<dbReference type="InterPro" id="IPR002205">
    <property type="entry name" value="Topo_IIA_dom_A"/>
</dbReference>
<sequence length="670" mass="76652">MNKYKTVNLGTYSIGALSRYSNYVLYNRMIPNVLDNKTPVQRRCLFVMFKDGVLSTAKPKKLNTMVGLCMSYHAHGDSGIYGSYVTMSQEWKQNEVYFEIDGNRGNVFGDSAAAGRYLEIRMSSYGEDTFTHELSPDIVPFQQNYTDTGMEPLVLPAVVPDILINGNFGIAVGYTTNLIPHNVTDVVNVCKAYVRNRKISVQELAEIIKAPDFPLPGTIVGKGYKSAYIEGTGTCTQRGIWKRIDDGKDCYIEVTSIPYNTTTEQFINNVKNLAIKADQGKLVCHIVSYEDHSNMDGISIKLKLDNPENYDNAVSQLLANTCLEVKHNMVHNVIMDGKFKVGVNLLEIVKSFVEFREKCLYNRFKKELKDVLKQMHLIDGVLILNKDKVKNLQRLIDEVRQAKNKQDSIHRVMKVYKLTYEQAEYIVMLRVYRLSNMELDDLLSEYKKLEKRKNELEKLTIAQRNQHLDKYMLDEWDQYVVKFGHSRKNNIIEKDNLNKAASIIPCKVWLIANDKTYNMVVGAKYKGTMSIDTHTNGLIYIFTDKGYMYVVKVAKVMRNPYIDLSTIIGLKREDKIVGMYTTNYNGDDICVILQGEFKLKKYIIKAGTVSGMHGKRVFTGGPLLNTLEKYNTFHLVNNAFRVKVDANNLDENTYYSYFGITKKKGQFIVM</sequence>
<dbReference type="InterPro" id="IPR013758">
    <property type="entry name" value="Topo_IIA_A/C_ab"/>
</dbReference>